<accession>A0A5J9TWI2</accession>
<proteinExistence type="predicted"/>
<name>A0A5J9TWI2_9POAL</name>
<sequence>MDAGVKPSRFIMDMSCCARSYSSTPVHAQVIYSVPLLLKTCNLKDPTQEGGLKFRKKYDENSGQLRPHRVMAADIGYLARVIEGGI</sequence>
<protein>
    <submittedName>
        <fullName evidence="1">Uncharacterized protein</fullName>
    </submittedName>
</protein>
<organism evidence="1 2">
    <name type="scientific">Eragrostis curvula</name>
    <name type="common">weeping love grass</name>
    <dbReference type="NCBI Taxonomy" id="38414"/>
    <lineage>
        <taxon>Eukaryota</taxon>
        <taxon>Viridiplantae</taxon>
        <taxon>Streptophyta</taxon>
        <taxon>Embryophyta</taxon>
        <taxon>Tracheophyta</taxon>
        <taxon>Spermatophyta</taxon>
        <taxon>Magnoliopsida</taxon>
        <taxon>Liliopsida</taxon>
        <taxon>Poales</taxon>
        <taxon>Poaceae</taxon>
        <taxon>PACMAD clade</taxon>
        <taxon>Chloridoideae</taxon>
        <taxon>Eragrostideae</taxon>
        <taxon>Eragrostidinae</taxon>
        <taxon>Eragrostis</taxon>
    </lineage>
</organism>
<reference evidence="1 2" key="1">
    <citation type="journal article" date="2019" name="Sci. Rep.">
        <title>A high-quality genome of Eragrostis curvula grass provides insights into Poaceae evolution and supports new strategies to enhance forage quality.</title>
        <authorList>
            <person name="Carballo J."/>
            <person name="Santos B.A.C.M."/>
            <person name="Zappacosta D."/>
            <person name="Garbus I."/>
            <person name="Selva J.P."/>
            <person name="Gallo C.A."/>
            <person name="Diaz A."/>
            <person name="Albertini E."/>
            <person name="Caccamo M."/>
            <person name="Echenique V."/>
        </authorList>
    </citation>
    <scope>NUCLEOTIDE SEQUENCE [LARGE SCALE GENOMIC DNA]</scope>
    <source>
        <strain evidence="2">cv. Victoria</strain>
        <tissue evidence="1">Leaf</tissue>
    </source>
</reference>
<gene>
    <name evidence="1" type="ORF">EJB05_38705</name>
</gene>
<dbReference type="Proteomes" id="UP000324897">
    <property type="component" value="Unassembled WGS sequence"/>
</dbReference>
<dbReference type="EMBL" id="RWGY01000031">
    <property type="protein sequence ID" value="TVU15198.1"/>
    <property type="molecule type" value="Genomic_DNA"/>
</dbReference>
<dbReference type="Gramene" id="TVU15198">
    <property type="protein sequence ID" value="TVU15198"/>
    <property type="gene ID" value="EJB05_38705"/>
</dbReference>
<keyword evidence="2" id="KW-1185">Reference proteome</keyword>
<dbReference type="AlphaFoldDB" id="A0A5J9TWI2"/>
<comment type="caution">
    <text evidence="1">The sequence shown here is derived from an EMBL/GenBank/DDBJ whole genome shotgun (WGS) entry which is preliminary data.</text>
</comment>
<evidence type="ECO:0000313" key="1">
    <source>
        <dbReference type="EMBL" id="TVU15198.1"/>
    </source>
</evidence>
<evidence type="ECO:0000313" key="2">
    <source>
        <dbReference type="Proteomes" id="UP000324897"/>
    </source>
</evidence>